<dbReference type="EMBL" id="KN847529">
    <property type="protein sequence ID" value="KIW09541.1"/>
    <property type="molecule type" value="Genomic_DNA"/>
</dbReference>
<dbReference type="GeneID" id="27308387"/>
<evidence type="ECO:0000313" key="2">
    <source>
        <dbReference type="EMBL" id="KIW09541.1"/>
    </source>
</evidence>
<dbReference type="OrthoDB" id="2958217at2759"/>
<dbReference type="InParanoid" id="A0A0D1Y3P6"/>
<reference evidence="2 3" key="1">
    <citation type="submission" date="2015-01" db="EMBL/GenBank/DDBJ databases">
        <title>The Genome Sequence of Ochroconis gallopava CBS43764.</title>
        <authorList>
            <consortium name="The Broad Institute Genomics Platform"/>
            <person name="Cuomo C."/>
            <person name="de Hoog S."/>
            <person name="Gorbushina A."/>
            <person name="Stielow B."/>
            <person name="Teixiera M."/>
            <person name="Abouelleil A."/>
            <person name="Chapman S.B."/>
            <person name="Priest M."/>
            <person name="Young S.K."/>
            <person name="Wortman J."/>
            <person name="Nusbaum C."/>
            <person name="Birren B."/>
        </authorList>
    </citation>
    <scope>NUCLEOTIDE SEQUENCE [LARGE SCALE GENOMIC DNA]</scope>
    <source>
        <strain evidence="2 3">CBS 43764</strain>
    </source>
</reference>
<dbReference type="RefSeq" id="XP_016219410.1">
    <property type="nucleotide sequence ID" value="XM_016353153.1"/>
</dbReference>
<dbReference type="HOGENOM" id="CLU_437557_0_0_1"/>
<accession>A0A0D1Y3P6</accession>
<dbReference type="AlphaFoldDB" id="A0A0D1Y3P6"/>
<dbReference type="PANTHER" id="PTHR33112">
    <property type="entry name" value="DOMAIN PROTEIN, PUTATIVE-RELATED"/>
    <property type="match status" value="1"/>
</dbReference>
<dbReference type="Proteomes" id="UP000053259">
    <property type="component" value="Unassembled WGS sequence"/>
</dbReference>
<organism evidence="2 3">
    <name type="scientific">Verruconis gallopava</name>
    <dbReference type="NCBI Taxonomy" id="253628"/>
    <lineage>
        <taxon>Eukaryota</taxon>
        <taxon>Fungi</taxon>
        <taxon>Dikarya</taxon>
        <taxon>Ascomycota</taxon>
        <taxon>Pezizomycotina</taxon>
        <taxon>Dothideomycetes</taxon>
        <taxon>Pleosporomycetidae</taxon>
        <taxon>Venturiales</taxon>
        <taxon>Sympoventuriaceae</taxon>
        <taxon>Verruconis</taxon>
    </lineage>
</organism>
<dbReference type="PANTHER" id="PTHR33112:SF12">
    <property type="entry name" value="HETEROKARYON INCOMPATIBILITY DOMAIN-CONTAINING PROTEIN"/>
    <property type="match status" value="1"/>
</dbReference>
<sequence length="625" mass="71378">MSPPLCETCAGYELDKLFSSGYNQHALSWDIYRLRQSCGFCRLLGWILSRTDFEEGTCDIIEGETRALEGGQRALFFRLESSTSSTKFVKCPYIVLPLASGFSSLSVGFTHMARTVDSQMFDASLAKDWLEQCDHNHGIECGMGSRIPQSTSEIRLIDIESQCIVRAPATCRYVALSYVWGENVEQPTLTQNNERFLHTWGSLETLHIPQTIKDTMKVCKLLGLRYLWVDSLCIVQDLEADVRRQIAHMDIIFRRAYLTIIIATGSDCKAAIPSVSQPRAAIQFVADINGLRVGTVLLRVRDEILKSKWSTRAWTLQEYSLSFRSLIFTPKGVVFSCSEGVRREDMSGYWSKSLPRKDRYMFPIVLDFFVANRVDLDILRQVYAPLVTNFTRRHITYPKDNLNAFQGILAALTPALKRFAWGLPAEIPEHMQYALCWSRADAAERVKEFPSWSWAGWKTSENGKILLNGAQFLDSQRADSIRRIGDVARPFKTEVASIVYKGEASARVKFSGRSNRMLHIKTWVARINISTHEDFEEWLQENDPDDEFLPTIYEYLATPRVRDAKDWFRQAGLFILLADASEFLIALPVRQSEDPDVYFRTGNPTFMRPVLWGAYKPKSMEILLS</sequence>
<proteinExistence type="predicted"/>
<evidence type="ECO:0000259" key="1">
    <source>
        <dbReference type="Pfam" id="PF06985"/>
    </source>
</evidence>
<dbReference type="VEuPathDB" id="FungiDB:PV09_00414"/>
<evidence type="ECO:0000313" key="3">
    <source>
        <dbReference type="Proteomes" id="UP000053259"/>
    </source>
</evidence>
<dbReference type="Pfam" id="PF06985">
    <property type="entry name" value="HET"/>
    <property type="match status" value="1"/>
</dbReference>
<dbReference type="STRING" id="253628.A0A0D1Y3P6"/>
<protein>
    <recommendedName>
        <fullName evidence="1">Heterokaryon incompatibility domain-containing protein</fullName>
    </recommendedName>
</protein>
<dbReference type="InterPro" id="IPR010730">
    <property type="entry name" value="HET"/>
</dbReference>
<keyword evidence="3" id="KW-1185">Reference proteome</keyword>
<gene>
    <name evidence="2" type="ORF">PV09_00414</name>
</gene>
<feature type="domain" description="Heterokaryon incompatibility" evidence="1">
    <location>
        <begin position="173"/>
        <end position="318"/>
    </location>
</feature>
<name>A0A0D1Y3P6_9PEZI</name>